<gene>
    <name evidence="1" type="ORF">F5890DRAFT_1383374</name>
</gene>
<organism evidence="1 2">
    <name type="scientific">Lentinula detonsa</name>
    <dbReference type="NCBI Taxonomy" id="2804962"/>
    <lineage>
        <taxon>Eukaryota</taxon>
        <taxon>Fungi</taxon>
        <taxon>Dikarya</taxon>
        <taxon>Basidiomycota</taxon>
        <taxon>Agaricomycotina</taxon>
        <taxon>Agaricomycetes</taxon>
        <taxon>Agaricomycetidae</taxon>
        <taxon>Agaricales</taxon>
        <taxon>Marasmiineae</taxon>
        <taxon>Omphalotaceae</taxon>
        <taxon>Lentinula</taxon>
    </lineage>
</organism>
<proteinExistence type="predicted"/>
<dbReference type="Proteomes" id="UP001163850">
    <property type="component" value="Unassembled WGS sequence"/>
</dbReference>
<accession>A0AA38PNQ4</accession>
<feature type="non-terminal residue" evidence="1">
    <location>
        <position position="1"/>
    </location>
</feature>
<protein>
    <submittedName>
        <fullName evidence="1">Uncharacterized protein</fullName>
    </submittedName>
</protein>
<comment type="caution">
    <text evidence="1">The sequence shown here is derived from an EMBL/GenBank/DDBJ whole genome shotgun (WGS) entry which is preliminary data.</text>
</comment>
<sequence>FGDPLAERLEYILTQHAPFPGEPVNSEEFVSMERFVAYRISDHTHLLIDSAYEDRELQIPTSTLMNPDFEPSSWFAGLLGNSEVAGNKTSQPMGDARATRVSQILNGAAYYPGDELPDFHPRRNEY</sequence>
<evidence type="ECO:0000313" key="1">
    <source>
        <dbReference type="EMBL" id="KAJ3978608.1"/>
    </source>
</evidence>
<dbReference type="EMBL" id="MU802939">
    <property type="protein sequence ID" value="KAJ3978608.1"/>
    <property type="molecule type" value="Genomic_DNA"/>
</dbReference>
<dbReference type="AlphaFoldDB" id="A0AA38PNQ4"/>
<name>A0AA38PNQ4_9AGAR</name>
<feature type="non-terminal residue" evidence="1">
    <location>
        <position position="126"/>
    </location>
</feature>
<evidence type="ECO:0000313" key="2">
    <source>
        <dbReference type="Proteomes" id="UP001163850"/>
    </source>
</evidence>
<reference evidence="1" key="1">
    <citation type="submission" date="2022-08" db="EMBL/GenBank/DDBJ databases">
        <authorList>
            <consortium name="DOE Joint Genome Institute"/>
            <person name="Min B."/>
            <person name="Riley R."/>
            <person name="Sierra-Patev S."/>
            <person name="Naranjo-Ortiz M."/>
            <person name="Looney B."/>
            <person name="Konkel Z."/>
            <person name="Slot J.C."/>
            <person name="Sakamoto Y."/>
            <person name="Steenwyk J.L."/>
            <person name="Rokas A."/>
            <person name="Carro J."/>
            <person name="Camarero S."/>
            <person name="Ferreira P."/>
            <person name="Molpeceres G."/>
            <person name="Ruiz-Duenas F.J."/>
            <person name="Serrano A."/>
            <person name="Henrissat B."/>
            <person name="Drula E."/>
            <person name="Hughes K.W."/>
            <person name="Mata J.L."/>
            <person name="Ishikawa N.K."/>
            <person name="Vargas-Isla R."/>
            <person name="Ushijima S."/>
            <person name="Smith C.A."/>
            <person name="Ahrendt S."/>
            <person name="Andreopoulos W."/>
            <person name="He G."/>
            <person name="Labutti K."/>
            <person name="Lipzen A."/>
            <person name="Ng V."/>
            <person name="Sandor L."/>
            <person name="Barry K."/>
            <person name="Martinez A.T."/>
            <person name="Xiao Y."/>
            <person name="Gibbons J.G."/>
            <person name="Terashima K."/>
            <person name="Hibbett D.S."/>
            <person name="Grigoriev I.V."/>
        </authorList>
    </citation>
    <scope>NUCLEOTIDE SEQUENCE</scope>
    <source>
        <strain evidence="1">TFB7829</strain>
    </source>
</reference>